<organism evidence="2 3">
    <name type="scientific">Cardiocondyla obscurior</name>
    <dbReference type="NCBI Taxonomy" id="286306"/>
    <lineage>
        <taxon>Eukaryota</taxon>
        <taxon>Metazoa</taxon>
        <taxon>Ecdysozoa</taxon>
        <taxon>Arthropoda</taxon>
        <taxon>Hexapoda</taxon>
        <taxon>Insecta</taxon>
        <taxon>Pterygota</taxon>
        <taxon>Neoptera</taxon>
        <taxon>Endopterygota</taxon>
        <taxon>Hymenoptera</taxon>
        <taxon>Apocrita</taxon>
        <taxon>Aculeata</taxon>
        <taxon>Formicoidea</taxon>
        <taxon>Formicidae</taxon>
        <taxon>Myrmicinae</taxon>
        <taxon>Cardiocondyla</taxon>
    </lineage>
</organism>
<gene>
    <name evidence="2" type="ORF">PUN28_015414</name>
</gene>
<evidence type="ECO:0000313" key="3">
    <source>
        <dbReference type="Proteomes" id="UP001430953"/>
    </source>
</evidence>
<feature type="region of interest" description="Disordered" evidence="1">
    <location>
        <begin position="75"/>
        <end position="99"/>
    </location>
</feature>
<reference evidence="2 3" key="1">
    <citation type="submission" date="2023-03" db="EMBL/GenBank/DDBJ databases">
        <title>High recombination rates correlate with genetic variation in Cardiocondyla obscurior ants.</title>
        <authorList>
            <person name="Errbii M."/>
        </authorList>
    </citation>
    <scope>NUCLEOTIDE SEQUENCE [LARGE SCALE GENOMIC DNA]</scope>
    <source>
        <strain evidence="2">Alpha-2009</strain>
        <tissue evidence="2">Whole body</tissue>
    </source>
</reference>
<protein>
    <submittedName>
        <fullName evidence="2">Uncharacterized protein</fullName>
    </submittedName>
</protein>
<evidence type="ECO:0000256" key="1">
    <source>
        <dbReference type="SAM" id="MobiDB-lite"/>
    </source>
</evidence>
<feature type="compositionally biased region" description="Polar residues" evidence="1">
    <location>
        <begin position="79"/>
        <end position="99"/>
    </location>
</feature>
<proteinExistence type="predicted"/>
<sequence>MRCTIAARITIGRDGTSRRVTSTRKTTTVTTTATATTTTTTAATATATVTAAQRNHTDLRMRRVGVGAADCRVERGGRSQCTASPGTANVDNSRVPVSS</sequence>
<evidence type="ECO:0000313" key="2">
    <source>
        <dbReference type="EMBL" id="KAL0106867.1"/>
    </source>
</evidence>
<name>A0AAW2EY74_9HYME</name>
<dbReference type="AlphaFoldDB" id="A0AAW2EY74"/>
<keyword evidence="3" id="KW-1185">Reference proteome</keyword>
<dbReference type="Proteomes" id="UP001430953">
    <property type="component" value="Unassembled WGS sequence"/>
</dbReference>
<dbReference type="EMBL" id="JADYXP020000017">
    <property type="protein sequence ID" value="KAL0106867.1"/>
    <property type="molecule type" value="Genomic_DNA"/>
</dbReference>
<comment type="caution">
    <text evidence="2">The sequence shown here is derived from an EMBL/GenBank/DDBJ whole genome shotgun (WGS) entry which is preliminary data.</text>
</comment>
<accession>A0AAW2EY74</accession>